<feature type="non-terminal residue" evidence="2">
    <location>
        <position position="130"/>
    </location>
</feature>
<reference evidence="2 3" key="1">
    <citation type="submission" date="2022-05" db="EMBL/GenBank/DDBJ databases">
        <authorList>
            <consortium name="Genoscope - CEA"/>
            <person name="William W."/>
        </authorList>
    </citation>
    <scope>NUCLEOTIDE SEQUENCE [LARGE SCALE GENOMIC DNA]</scope>
</reference>
<evidence type="ECO:0000256" key="1">
    <source>
        <dbReference type="SAM" id="MobiDB-lite"/>
    </source>
</evidence>
<name>A0ABN8QQE0_9CNID</name>
<comment type="caution">
    <text evidence="2">The sequence shown here is derived from an EMBL/GenBank/DDBJ whole genome shotgun (WGS) entry which is preliminary data.</text>
</comment>
<feature type="compositionally biased region" description="Low complexity" evidence="1">
    <location>
        <begin position="99"/>
        <end position="124"/>
    </location>
</feature>
<sequence length="130" mass="14065">WLQTAVRIYSIHLNKQNSNVVVFSLVRKASTSSKESESGLADHPSLCTNAQNVCFTSFQDTDNEQLSTFAADSDCSDEREINPALVNEEAMCETCISSLSNSRSSSGEELNLGGNLSGNDISSSESDENF</sequence>
<feature type="non-terminal residue" evidence="2">
    <location>
        <position position="1"/>
    </location>
</feature>
<proteinExistence type="predicted"/>
<feature type="region of interest" description="Disordered" evidence="1">
    <location>
        <begin position="99"/>
        <end position="130"/>
    </location>
</feature>
<accession>A0ABN8QQE0</accession>
<gene>
    <name evidence="2" type="ORF">PLOB_00007964</name>
</gene>
<keyword evidence="3" id="KW-1185">Reference proteome</keyword>
<organism evidence="2 3">
    <name type="scientific">Porites lobata</name>
    <dbReference type="NCBI Taxonomy" id="104759"/>
    <lineage>
        <taxon>Eukaryota</taxon>
        <taxon>Metazoa</taxon>
        <taxon>Cnidaria</taxon>
        <taxon>Anthozoa</taxon>
        <taxon>Hexacorallia</taxon>
        <taxon>Scleractinia</taxon>
        <taxon>Fungiina</taxon>
        <taxon>Poritidae</taxon>
        <taxon>Porites</taxon>
    </lineage>
</organism>
<evidence type="ECO:0000313" key="2">
    <source>
        <dbReference type="EMBL" id="CAH3166984.1"/>
    </source>
</evidence>
<protein>
    <submittedName>
        <fullName evidence="2">Uncharacterized protein</fullName>
    </submittedName>
</protein>
<evidence type="ECO:0000313" key="3">
    <source>
        <dbReference type="Proteomes" id="UP001159405"/>
    </source>
</evidence>
<dbReference type="EMBL" id="CALNXK010000139">
    <property type="protein sequence ID" value="CAH3166984.1"/>
    <property type="molecule type" value="Genomic_DNA"/>
</dbReference>
<dbReference type="Proteomes" id="UP001159405">
    <property type="component" value="Unassembled WGS sequence"/>
</dbReference>